<keyword evidence="4" id="KW-0732">Signal</keyword>
<dbReference type="RefSeq" id="WP_311425810.1">
    <property type="nucleotide sequence ID" value="NZ_JAVRIA010000001.1"/>
</dbReference>
<feature type="domain" description="Outer membrane protein beta-barrel" evidence="5">
    <location>
        <begin position="373"/>
        <end position="799"/>
    </location>
</feature>
<organism evidence="6 7">
    <name type="scientific">Microcosmobacter mediterraneus</name>
    <dbReference type="NCBI Taxonomy" id="3075607"/>
    <lineage>
        <taxon>Bacteria</taxon>
        <taxon>Pseudomonadati</taxon>
        <taxon>Bacteroidota</taxon>
        <taxon>Flavobacteriia</taxon>
        <taxon>Flavobacteriales</taxon>
        <taxon>Flavobacteriaceae</taxon>
        <taxon>Microcosmobacter</taxon>
    </lineage>
</organism>
<name>A0ABU2YFS0_9FLAO</name>
<dbReference type="PANTHER" id="PTHR40980:SF4">
    <property type="entry name" value="TONB-DEPENDENT RECEPTOR-LIKE BETA-BARREL DOMAIN-CONTAINING PROTEIN"/>
    <property type="match status" value="1"/>
</dbReference>
<evidence type="ECO:0000259" key="5">
    <source>
        <dbReference type="Pfam" id="PF14905"/>
    </source>
</evidence>
<dbReference type="InterPro" id="IPR008969">
    <property type="entry name" value="CarboxyPept-like_regulatory"/>
</dbReference>
<dbReference type="EMBL" id="JAVRIA010000001">
    <property type="protein sequence ID" value="MDT0557034.1"/>
    <property type="molecule type" value="Genomic_DNA"/>
</dbReference>
<dbReference type="InterPro" id="IPR041700">
    <property type="entry name" value="OMP_b-brl_3"/>
</dbReference>
<dbReference type="InterPro" id="IPR037066">
    <property type="entry name" value="Plug_dom_sf"/>
</dbReference>
<dbReference type="Gene3D" id="2.40.170.20">
    <property type="entry name" value="TonB-dependent receptor, beta-barrel domain"/>
    <property type="match status" value="1"/>
</dbReference>
<proteinExistence type="predicted"/>
<protein>
    <submittedName>
        <fullName evidence="6">TonB-dependent receptor</fullName>
    </submittedName>
</protein>
<dbReference type="Pfam" id="PF14905">
    <property type="entry name" value="OMP_b-brl_3"/>
    <property type="match status" value="1"/>
</dbReference>
<dbReference type="Proteomes" id="UP001259492">
    <property type="component" value="Unassembled WGS sequence"/>
</dbReference>
<evidence type="ECO:0000313" key="7">
    <source>
        <dbReference type="Proteomes" id="UP001259492"/>
    </source>
</evidence>
<dbReference type="Pfam" id="PF13715">
    <property type="entry name" value="CarbopepD_reg_2"/>
    <property type="match status" value="1"/>
</dbReference>
<dbReference type="SUPFAM" id="SSF56935">
    <property type="entry name" value="Porins"/>
    <property type="match status" value="1"/>
</dbReference>
<feature type="signal peptide" evidence="4">
    <location>
        <begin position="1"/>
        <end position="18"/>
    </location>
</feature>
<keyword evidence="3" id="KW-0998">Cell outer membrane</keyword>
<dbReference type="SUPFAM" id="SSF49464">
    <property type="entry name" value="Carboxypeptidase regulatory domain-like"/>
    <property type="match status" value="1"/>
</dbReference>
<dbReference type="InterPro" id="IPR036942">
    <property type="entry name" value="Beta-barrel_TonB_sf"/>
</dbReference>
<comment type="caution">
    <text evidence="6">The sequence shown here is derived from an EMBL/GenBank/DDBJ whole genome shotgun (WGS) entry which is preliminary data.</text>
</comment>
<comment type="subcellular location">
    <subcellularLocation>
        <location evidence="1">Cell outer membrane</location>
    </subcellularLocation>
</comment>
<evidence type="ECO:0000256" key="3">
    <source>
        <dbReference type="ARBA" id="ARBA00023237"/>
    </source>
</evidence>
<keyword evidence="6" id="KW-0675">Receptor</keyword>
<reference evidence="6 7" key="1">
    <citation type="submission" date="2023-09" db="EMBL/GenBank/DDBJ databases">
        <authorList>
            <person name="Rey-Velasco X."/>
        </authorList>
    </citation>
    <scope>NUCLEOTIDE SEQUENCE [LARGE SCALE GENOMIC DNA]</scope>
    <source>
        <strain evidence="6 7">W332</strain>
    </source>
</reference>
<feature type="chain" id="PRO_5047336837" evidence="4">
    <location>
        <begin position="19"/>
        <end position="826"/>
    </location>
</feature>
<gene>
    <name evidence="6" type="ORF">RM697_00155</name>
</gene>
<accession>A0ABU2YFS0</accession>
<evidence type="ECO:0000256" key="2">
    <source>
        <dbReference type="ARBA" id="ARBA00023136"/>
    </source>
</evidence>
<evidence type="ECO:0000256" key="1">
    <source>
        <dbReference type="ARBA" id="ARBA00004442"/>
    </source>
</evidence>
<dbReference type="Gene3D" id="2.170.130.10">
    <property type="entry name" value="TonB-dependent receptor, plug domain"/>
    <property type="match status" value="1"/>
</dbReference>
<dbReference type="PANTHER" id="PTHR40980">
    <property type="entry name" value="PLUG DOMAIN-CONTAINING PROTEIN"/>
    <property type="match status" value="1"/>
</dbReference>
<keyword evidence="2" id="KW-0472">Membrane</keyword>
<dbReference type="Gene3D" id="2.60.40.1120">
    <property type="entry name" value="Carboxypeptidase-like, regulatory domain"/>
    <property type="match status" value="1"/>
</dbReference>
<evidence type="ECO:0000256" key="4">
    <source>
        <dbReference type="SAM" id="SignalP"/>
    </source>
</evidence>
<sequence length="826" mass="92640">MKTIALIAALLFSSLISAQPLADSNIKNGSISGRVIDAKINEPLPYVNIIILNSAGETITGGITDDDGKFKVVDIPEGKVNVSITYIGYKTITRDVVIGKDSYNVKLGDINLEEDAEALDEVTVVAEVSTIQQKVDRKVINVGKDLTTSGPTASDIMNNLPSVSVDQQTGGISLRGNQNVQVMVDGKLSNIPAAQLLRQIPSTSIKKIELITNPSAKYNPEGLSGIINIILHKNTQIGFNGNTNVSLAYQDNPQFNGSIDMNYRNGKLNFYGNYNNSSITVENYGNLLRSDINSAQFFNSETSNISNLAKFGIDYYINDKNTLSVFTNQTFFDGGTDSRTNVVFANNIGNINQTAFNENKNLSGQYNFNYKLDFDKEGHNIELEVDYNIFDSESFTDNDFNIQPDFIEDNETDRDRTTINLDYVNPLSEKSKLELGLQARLFNNDITYFSDARLRDQFGNPFPGLIDFDYSRNIYSAYVTYGKTFEKWSYQLGLRAETVDVTADALQTNTDTNEAIAIPFENDYTQVYPSAFFTYNPSEKNSYQLSYSRRVDRPGVGQVNPLPEWNTPLISSFGNQELQPQFTNSLEVNYTRQLEKGSITGGVFYRIIEDGINRAVFIDPSTLGSEPELVGILLTFDNFDNTTAYGVEISSNYRPTKWWSINGSFDLYSQTQRSFSEVLSPNASNPTSQNDVTSAEFNVENVVWNLRMFNNFRVNKDLSFSVFGLYRGRNKGIQFTQDVFAFVNLGMRYNFLEDNRATFSLSFNDVFNTMQFRFDGDRPFPQSGDFNWESRTILAGLAYRFGGGKYRAKSRKQRDNDEKSGSGGFL</sequence>
<keyword evidence="7" id="KW-1185">Reference proteome</keyword>
<evidence type="ECO:0000313" key="6">
    <source>
        <dbReference type="EMBL" id="MDT0557034.1"/>
    </source>
</evidence>